<sequence>MRNVERGIRLGILGAFVHGIRRRNPAIIVNAVLSYGASFLPGVVERMVGIQFRPWQRIYVEIAMLTHAVGMCGPYDEVWWWDHLTHTHSATLLGGLVHVIARRRNQAPTPRVLAAVMVVSLGWEVLEFLIHVVARRLGFEPILVVYGPRDTLLDLVFDLVGALLVLLFGDWFLANFVKN</sequence>
<gene>
    <name evidence="2" type="ORF">ACFQJ9_10135</name>
</gene>
<organism evidence="2 3">
    <name type="scientific">Halospeciosus flavus</name>
    <dbReference type="NCBI Taxonomy" id="3032283"/>
    <lineage>
        <taxon>Archaea</taxon>
        <taxon>Methanobacteriati</taxon>
        <taxon>Methanobacteriota</taxon>
        <taxon>Stenosarchaea group</taxon>
        <taxon>Halobacteria</taxon>
        <taxon>Halobacteriales</taxon>
        <taxon>Halobacteriaceae</taxon>
        <taxon>Halospeciosus</taxon>
    </lineage>
</organism>
<dbReference type="EMBL" id="JBHTAR010000011">
    <property type="protein sequence ID" value="MFC7199762.1"/>
    <property type="molecule type" value="Genomic_DNA"/>
</dbReference>
<dbReference type="AlphaFoldDB" id="A0ABD5Z3J6"/>
<evidence type="ECO:0000313" key="2">
    <source>
        <dbReference type="EMBL" id="MFC7199762.1"/>
    </source>
</evidence>
<dbReference type="Proteomes" id="UP001596447">
    <property type="component" value="Unassembled WGS sequence"/>
</dbReference>
<name>A0ABD5Z3J6_9EURY</name>
<keyword evidence="1" id="KW-1133">Transmembrane helix</keyword>
<dbReference type="RefSeq" id="WP_382217208.1">
    <property type="nucleotide sequence ID" value="NZ_JBHTAR010000011.1"/>
</dbReference>
<feature type="transmembrane region" description="Helical" evidence="1">
    <location>
        <begin position="152"/>
        <end position="173"/>
    </location>
</feature>
<proteinExistence type="predicted"/>
<reference evidence="2 3" key="1">
    <citation type="journal article" date="2019" name="Int. J. Syst. Evol. Microbiol.">
        <title>The Global Catalogue of Microorganisms (GCM) 10K type strain sequencing project: providing services to taxonomists for standard genome sequencing and annotation.</title>
        <authorList>
            <consortium name="The Broad Institute Genomics Platform"/>
            <consortium name="The Broad Institute Genome Sequencing Center for Infectious Disease"/>
            <person name="Wu L."/>
            <person name="Ma J."/>
        </authorList>
    </citation>
    <scope>NUCLEOTIDE SEQUENCE [LARGE SCALE GENOMIC DNA]</scope>
    <source>
        <strain evidence="2 3">XZGYJ-43</strain>
    </source>
</reference>
<evidence type="ECO:0000256" key="1">
    <source>
        <dbReference type="SAM" id="Phobius"/>
    </source>
</evidence>
<keyword evidence="3" id="KW-1185">Reference proteome</keyword>
<accession>A0ABD5Z3J6</accession>
<dbReference type="Pfam" id="PF09997">
    <property type="entry name" value="DUF2238"/>
    <property type="match status" value="1"/>
</dbReference>
<feature type="transmembrane region" description="Helical" evidence="1">
    <location>
        <begin position="112"/>
        <end position="132"/>
    </location>
</feature>
<comment type="caution">
    <text evidence="2">The sequence shown here is derived from an EMBL/GenBank/DDBJ whole genome shotgun (WGS) entry which is preliminary data.</text>
</comment>
<protein>
    <submittedName>
        <fullName evidence="2">Uncharacterized protein</fullName>
    </submittedName>
</protein>
<keyword evidence="1" id="KW-0812">Transmembrane</keyword>
<dbReference type="InterPro" id="IPR014509">
    <property type="entry name" value="YjdF-like"/>
</dbReference>
<evidence type="ECO:0000313" key="3">
    <source>
        <dbReference type="Proteomes" id="UP001596447"/>
    </source>
</evidence>
<keyword evidence="1" id="KW-0472">Membrane</keyword>